<sequence>MVFSSLVFIYLFLPISLILYFISKNQTYRNAILIILSLAFYAWGEPVWITIMIFSATIDYYHGLIVEKYRGKWQSKAALISSITINLFILILFKYTGFIIQNIEYIMNVKIPYTGFNLPIGISFYTFQTISYVVDVYRGEVEAQKSPFKMLLFVSLFHQLVAGPIVRYKDIAYDIDNRKITAKTFNQGINRFLVGLSKKVIIANNVGGISELFLKSELTDLTVLGSWLGIFLFALQIYFDFSGYSDMAIGLGKMFGFNYKENFNYPYISKSATEFWRRWHMSLGSFFRDYVYIPLGGNRKYEARNLLIVWFLTGLWHGASWNFIAWGLYYFVLIFFERAVFSNILKRIPSIFSHIYLVFAVTVGWVFFYFTDLGHAFKYIGIMFGYGNSQLVDTYFKINFANNIYIILLATIACTPFLKNVHKYINLLLSKKSILHDGYMQVGRPLLNLTMLAISTILLIGMTYNPFLYFRF</sequence>
<dbReference type="GO" id="GO:0042121">
    <property type="term" value="P:alginic acid biosynthetic process"/>
    <property type="evidence" value="ECO:0007669"/>
    <property type="project" value="InterPro"/>
</dbReference>
<dbReference type="OrthoDB" id="9805788at2"/>
<evidence type="ECO:0000256" key="4">
    <source>
        <dbReference type="ARBA" id="ARBA00022679"/>
    </source>
</evidence>
<dbReference type="PANTHER" id="PTHR13285:SF23">
    <property type="entry name" value="TEICHOIC ACID D-ALANYLTRANSFERASE"/>
    <property type="match status" value="1"/>
</dbReference>
<evidence type="ECO:0000256" key="5">
    <source>
        <dbReference type="ARBA" id="ARBA00022692"/>
    </source>
</evidence>
<evidence type="ECO:0000256" key="10">
    <source>
        <dbReference type="SAM" id="Phobius"/>
    </source>
</evidence>
<feature type="transmembrane region" description="Helical" evidence="10">
    <location>
        <begin position="404"/>
        <end position="425"/>
    </location>
</feature>
<dbReference type="InterPro" id="IPR051085">
    <property type="entry name" value="MB_O-acyltransferase"/>
</dbReference>
<dbReference type="GO" id="GO:0016746">
    <property type="term" value="F:acyltransferase activity"/>
    <property type="evidence" value="ECO:0007669"/>
    <property type="project" value="UniProtKB-KW"/>
</dbReference>
<evidence type="ECO:0000256" key="7">
    <source>
        <dbReference type="ARBA" id="ARBA00023136"/>
    </source>
</evidence>
<dbReference type="Proteomes" id="UP000198625">
    <property type="component" value="Unassembled WGS sequence"/>
</dbReference>
<dbReference type="STRING" id="415015.SAMN05660462_00955"/>
<proteinExistence type="inferred from homology"/>
<evidence type="ECO:0000256" key="6">
    <source>
        <dbReference type="ARBA" id="ARBA00022989"/>
    </source>
</evidence>
<dbReference type="GO" id="GO:0005886">
    <property type="term" value="C:plasma membrane"/>
    <property type="evidence" value="ECO:0007669"/>
    <property type="project" value="UniProtKB-SubCell"/>
</dbReference>
<evidence type="ECO:0000313" key="12">
    <source>
        <dbReference type="Proteomes" id="UP000198625"/>
    </source>
</evidence>
<dbReference type="InterPro" id="IPR024194">
    <property type="entry name" value="Ac/AlaTfrase_AlgI/DltB"/>
</dbReference>
<feature type="transmembrane region" description="Helical" evidence="10">
    <location>
        <begin position="78"/>
        <end position="100"/>
    </location>
</feature>
<feature type="transmembrane region" description="Helical" evidence="10">
    <location>
        <begin position="6"/>
        <end position="22"/>
    </location>
</feature>
<evidence type="ECO:0000256" key="8">
    <source>
        <dbReference type="ARBA" id="ARBA00023315"/>
    </source>
</evidence>
<keyword evidence="6 10" id="KW-1133">Transmembrane helix</keyword>
<feature type="transmembrane region" description="Helical" evidence="10">
    <location>
        <begin position="34"/>
        <end position="58"/>
    </location>
</feature>
<evidence type="ECO:0000256" key="9">
    <source>
        <dbReference type="PIRNR" id="PIRNR016636"/>
    </source>
</evidence>
<feature type="transmembrane region" description="Helical" evidence="10">
    <location>
        <begin position="307"/>
        <end position="336"/>
    </location>
</feature>
<evidence type="ECO:0000256" key="3">
    <source>
        <dbReference type="ARBA" id="ARBA00022475"/>
    </source>
</evidence>
<dbReference type="RefSeq" id="WP_091727935.1">
    <property type="nucleotide sequence ID" value="NZ_FNQE01000008.1"/>
</dbReference>
<evidence type="ECO:0000256" key="1">
    <source>
        <dbReference type="ARBA" id="ARBA00004651"/>
    </source>
</evidence>
<keyword evidence="5 10" id="KW-0812">Transmembrane</keyword>
<gene>
    <name evidence="11" type="ORF">SAMN05660462_00955</name>
</gene>
<dbReference type="PANTHER" id="PTHR13285">
    <property type="entry name" value="ACYLTRANSFERASE"/>
    <property type="match status" value="1"/>
</dbReference>
<dbReference type="AlphaFoldDB" id="A0A1H3MXD3"/>
<evidence type="ECO:0000256" key="2">
    <source>
        <dbReference type="ARBA" id="ARBA00010323"/>
    </source>
</evidence>
<reference evidence="11 12" key="1">
    <citation type="submission" date="2016-10" db="EMBL/GenBank/DDBJ databases">
        <authorList>
            <person name="de Groot N.N."/>
        </authorList>
    </citation>
    <scope>NUCLEOTIDE SEQUENCE [LARGE SCALE GENOMIC DNA]</scope>
    <source>
        <strain evidence="11 12">DSM 21650</strain>
    </source>
</reference>
<dbReference type="PIRSF" id="PIRSF016636">
    <property type="entry name" value="AlgI_DltB"/>
    <property type="match status" value="1"/>
</dbReference>
<dbReference type="EMBL" id="FNQE01000008">
    <property type="protein sequence ID" value="SDY81168.1"/>
    <property type="molecule type" value="Genomic_DNA"/>
</dbReference>
<comment type="subcellular location">
    <subcellularLocation>
        <location evidence="1">Cell membrane</location>
        <topology evidence="1">Multi-pass membrane protein</topology>
    </subcellularLocation>
</comment>
<name>A0A1H3MXD3_9FIRM</name>
<keyword evidence="3 9" id="KW-1003">Cell membrane</keyword>
<dbReference type="InterPro" id="IPR028362">
    <property type="entry name" value="AlgI"/>
</dbReference>
<feature type="transmembrane region" description="Helical" evidence="10">
    <location>
        <begin position="348"/>
        <end position="370"/>
    </location>
</feature>
<keyword evidence="12" id="KW-1185">Reference proteome</keyword>
<evidence type="ECO:0000313" key="11">
    <source>
        <dbReference type="EMBL" id="SDY81168.1"/>
    </source>
</evidence>
<keyword evidence="4 9" id="KW-0808">Transferase</keyword>
<keyword evidence="8 9" id="KW-0012">Acyltransferase</keyword>
<feature type="transmembrane region" description="Helical" evidence="10">
    <location>
        <begin position="446"/>
        <end position="464"/>
    </location>
</feature>
<feature type="transmembrane region" description="Helical" evidence="10">
    <location>
        <begin position="221"/>
        <end position="239"/>
    </location>
</feature>
<organism evidence="11 12">
    <name type="scientific">Proteiniborus ethanoligenes</name>
    <dbReference type="NCBI Taxonomy" id="415015"/>
    <lineage>
        <taxon>Bacteria</taxon>
        <taxon>Bacillati</taxon>
        <taxon>Bacillota</taxon>
        <taxon>Clostridia</taxon>
        <taxon>Eubacteriales</taxon>
        <taxon>Proteiniborus</taxon>
    </lineage>
</organism>
<protein>
    <submittedName>
        <fullName evidence="11">Alginate O-acetyltransferase complex protein AlgI</fullName>
    </submittedName>
</protein>
<dbReference type="PIRSF" id="PIRSF500217">
    <property type="entry name" value="AlgI"/>
    <property type="match status" value="1"/>
</dbReference>
<keyword evidence="7 9" id="KW-0472">Membrane</keyword>
<dbReference type="Pfam" id="PF03062">
    <property type="entry name" value="MBOAT"/>
    <property type="match status" value="1"/>
</dbReference>
<dbReference type="InterPro" id="IPR004299">
    <property type="entry name" value="MBOAT_fam"/>
</dbReference>
<accession>A0A1H3MXD3</accession>
<comment type="similarity">
    <text evidence="2 9">Belongs to the membrane-bound acyltransferase family.</text>
</comment>